<protein>
    <recommendedName>
        <fullName evidence="7">Post-GPI attachment to proteins factor 3</fullName>
    </recommendedName>
</protein>
<comment type="caution">
    <text evidence="8">The sequence shown here is derived from an EMBL/GenBank/DDBJ whole genome shotgun (WGS) entry which is preliminary data.</text>
</comment>
<dbReference type="Proteomes" id="UP001341840">
    <property type="component" value="Unassembled WGS sequence"/>
</dbReference>
<evidence type="ECO:0000256" key="6">
    <source>
        <dbReference type="ARBA" id="ARBA00023136"/>
    </source>
</evidence>
<dbReference type="PANTHER" id="PTHR13148:SF0">
    <property type="entry name" value="POST-GPI ATTACHMENT TO PROTEINS FACTOR 3"/>
    <property type="match status" value="1"/>
</dbReference>
<evidence type="ECO:0000313" key="9">
    <source>
        <dbReference type="Proteomes" id="UP001341840"/>
    </source>
</evidence>
<reference evidence="8 9" key="1">
    <citation type="journal article" date="2023" name="Plants (Basel)">
        <title>Bridging the Gap: Combining Genomics and Transcriptomics Approaches to Understand Stylosanthes scabra, an Orphan Legume from the Brazilian Caatinga.</title>
        <authorList>
            <person name="Ferreira-Neto J.R.C."/>
            <person name="da Silva M.D."/>
            <person name="Binneck E."/>
            <person name="de Melo N.F."/>
            <person name="da Silva R.H."/>
            <person name="de Melo A.L.T.M."/>
            <person name="Pandolfi V."/>
            <person name="Bustamante F.O."/>
            <person name="Brasileiro-Vidal A.C."/>
            <person name="Benko-Iseppon A.M."/>
        </authorList>
    </citation>
    <scope>NUCLEOTIDE SEQUENCE [LARGE SCALE GENOMIC DNA]</scope>
    <source>
        <tissue evidence="8">Leaves</tissue>
    </source>
</reference>
<evidence type="ECO:0000256" key="4">
    <source>
        <dbReference type="ARBA" id="ARBA00022729"/>
    </source>
</evidence>
<comment type="function">
    <text evidence="7">Involved in the lipid remodeling steps of GPI-anchor maturation.</text>
</comment>
<comment type="similarity">
    <text evidence="7">Belongs to the PGAP3 family.</text>
</comment>
<evidence type="ECO:0000256" key="2">
    <source>
        <dbReference type="ARBA" id="ARBA00022502"/>
    </source>
</evidence>
<name>A0ABU6Q846_9FABA</name>
<accession>A0ABU6Q846</accession>
<dbReference type="InterPro" id="IPR007217">
    <property type="entry name" value="Per1-like"/>
</dbReference>
<evidence type="ECO:0000256" key="5">
    <source>
        <dbReference type="ARBA" id="ARBA00022989"/>
    </source>
</evidence>
<keyword evidence="9" id="KW-1185">Reference proteome</keyword>
<evidence type="ECO:0000256" key="7">
    <source>
        <dbReference type="RuleBase" id="RU365066"/>
    </source>
</evidence>
<feature type="chain" id="PRO_5044950590" description="Post-GPI attachment to proteins factor 3" evidence="7">
    <location>
        <begin position="24"/>
        <end position="347"/>
    </location>
</feature>
<sequence length="347" mass="39074">MLGCCYVVAFLLALSSSIPVLNASAGDSDQHYRNCLTECGETGCVGGKCFPECTISSKGVPLNHSRNLLEKIYVHWNKGGCQNNCQYHCMLDREEKRASLDHDPVKYHGKWPFKRVYGIEEPGSVAFFALNLAMHFHGWLSFISFLKNKLPLKVGRKAHYGYACLWHVHGLLALNAFFWSIVSHSRHIELTEKLDFSATVAVLGLSLILAILRCFNIRNEAARVMTSAPITSFVTTHILYLNCFKLDYVWHSNICQALAAMQLTIWAIWSVFSQNPSRWKLWLVILGGVAAFVVKGLDFPPYEGLVDAHALSHAVTVPFTCLRWSFARDDAVYLASKRVKRDKLKST</sequence>
<dbReference type="Pfam" id="PF04080">
    <property type="entry name" value="Per1"/>
    <property type="match status" value="1"/>
</dbReference>
<comment type="caution">
    <text evidence="7">Lacks conserved residue(s) required for the propagation of feature annotation.</text>
</comment>
<organism evidence="8 9">
    <name type="scientific">Stylosanthes scabra</name>
    <dbReference type="NCBI Taxonomy" id="79078"/>
    <lineage>
        <taxon>Eukaryota</taxon>
        <taxon>Viridiplantae</taxon>
        <taxon>Streptophyta</taxon>
        <taxon>Embryophyta</taxon>
        <taxon>Tracheophyta</taxon>
        <taxon>Spermatophyta</taxon>
        <taxon>Magnoliopsida</taxon>
        <taxon>eudicotyledons</taxon>
        <taxon>Gunneridae</taxon>
        <taxon>Pentapetalae</taxon>
        <taxon>rosids</taxon>
        <taxon>fabids</taxon>
        <taxon>Fabales</taxon>
        <taxon>Fabaceae</taxon>
        <taxon>Papilionoideae</taxon>
        <taxon>50 kb inversion clade</taxon>
        <taxon>dalbergioids sensu lato</taxon>
        <taxon>Dalbergieae</taxon>
        <taxon>Pterocarpus clade</taxon>
        <taxon>Stylosanthes</taxon>
    </lineage>
</organism>
<keyword evidence="4 7" id="KW-0732">Signal</keyword>
<evidence type="ECO:0000256" key="3">
    <source>
        <dbReference type="ARBA" id="ARBA00022692"/>
    </source>
</evidence>
<dbReference type="PANTHER" id="PTHR13148">
    <property type="entry name" value="PER1-RELATED"/>
    <property type="match status" value="1"/>
</dbReference>
<gene>
    <name evidence="8" type="ORF">PIB30_019615</name>
</gene>
<keyword evidence="2 7" id="KW-0337">GPI-anchor biosynthesis</keyword>
<keyword evidence="3 7" id="KW-0812">Transmembrane</keyword>
<evidence type="ECO:0000256" key="1">
    <source>
        <dbReference type="ARBA" id="ARBA00004127"/>
    </source>
</evidence>
<keyword evidence="5 7" id="KW-1133">Transmembrane helix</keyword>
<keyword evidence="7" id="KW-0333">Golgi apparatus</keyword>
<feature type="transmembrane region" description="Helical" evidence="7">
    <location>
        <begin position="125"/>
        <end position="146"/>
    </location>
</feature>
<feature type="transmembrane region" description="Helical" evidence="7">
    <location>
        <begin position="194"/>
        <end position="212"/>
    </location>
</feature>
<dbReference type="EMBL" id="JASCZI010000061">
    <property type="protein sequence ID" value="MED6108025.1"/>
    <property type="molecule type" value="Genomic_DNA"/>
</dbReference>
<keyword evidence="6 7" id="KW-0472">Membrane</keyword>
<comment type="subcellular location">
    <subcellularLocation>
        <location evidence="1">Endomembrane system</location>
        <topology evidence="1">Multi-pass membrane protein</topology>
    </subcellularLocation>
    <subcellularLocation>
        <location evidence="7">Golgi apparatus membrane</location>
        <topology evidence="7">Multi-pass membrane protein</topology>
    </subcellularLocation>
</comment>
<proteinExistence type="inferred from homology"/>
<feature type="transmembrane region" description="Helical" evidence="7">
    <location>
        <begin position="158"/>
        <end position="182"/>
    </location>
</feature>
<evidence type="ECO:0000313" key="8">
    <source>
        <dbReference type="EMBL" id="MED6108025.1"/>
    </source>
</evidence>
<feature type="signal peptide" evidence="7">
    <location>
        <begin position="1"/>
        <end position="23"/>
    </location>
</feature>